<organism evidence="2 3">
    <name type="scientific">Tuber borchii</name>
    <name type="common">White truffle</name>
    <dbReference type="NCBI Taxonomy" id="42251"/>
    <lineage>
        <taxon>Eukaryota</taxon>
        <taxon>Fungi</taxon>
        <taxon>Dikarya</taxon>
        <taxon>Ascomycota</taxon>
        <taxon>Pezizomycotina</taxon>
        <taxon>Pezizomycetes</taxon>
        <taxon>Pezizales</taxon>
        <taxon>Tuberaceae</taxon>
        <taxon>Tuber</taxon>
    </lineage>
</organism>
<reference evidence="2 3" key="1">
    <citation type="submission" date="2017-04" db="EMBL/GenBank/DDBJ databases">
        <title>Draft genome sequence of Tuber borchii Vittad., a whitish edible truffle.</title>
        <authorList>
            <consortium name="DOE Joint Genome Institute"/>
            <person name="Murat C."/>
            <person name="Kuo A."/>
            <person name="Barry K.W."/>
            <person name="Clum A."/>
            <person name="Dockter R.B."/>
            <person name="Fauchery L."/>
            <person name="Iotti M."/>
            <person name="Kohler A."/>
            <person name="Labutti K."/>
            <person name="Lindquist E.A."/>
            <person name="Lipzen A."/>
            <person name="Ohm R.A."/>
            <person name="Wang M."/>
            <person name="Grigoriev I.V."/>
            <person name="Zambonelli A."/>
            <person name="Martin F.M."/>
        </authorList>
    </citation>
    <scope>NUCLEOTIDE SEQUENCE [LARGE SCALE GENOMIC DNA]</scope>
    <source>
        <strain evidence="2 3">Tbo3840</strain>
    </source>
</reference>
<comment type="caution">
    <text evidence="2">The sequence shown here is derived from an EMBL/GenBank/DDBJ whole genome shotgun (WGS) entry which is preliminary data.</text>
</comment>
<proteinExistence type="predicted"/>
<sequence length="87" mass="9358">MAHKSYHLLRKALQGEVFGSGYTLPRCLPPEGAYNWTPPAPSLVETLTPPGEAELLLEIVNSDSLDRSSGINSQDAISGDDDTETES</sequence>
<dbReference type="Proteomes" id="UP000244722">
    <property type="component" value="Unassembled WGS sequence"/>
</dbReference>
<evidence type="ECO:0000313" key="2">
    <source>
        <dbReference type="EMBL" id="PUU80027.1"/>
    </source>
</evidence>
<name>A0A2T6ZX06_TUBBO</name>
<dbReference type="AlphaFoldDB" id="A0A2T6ZX06"/>
<dbReference type="EMBL" id="NESQ01000074">
    <property type="protein sequence ID" value="PUU80027.1"/>
    <property type="molecule type" value="Genomic_DNA"/>
</dbReference>
<feature type="compositionally biased region" description="Acidic residues" evidence="1">
    <location>
        <begin position="78"/>
        <end position="87"/>
    </location>
</feature>
<feature type="compositionally biased region" description="Polar residues" evidence="1">
    <location>
        <begin position="64"/>
        <end position="76"/>
    </location>
</feature>
<feature type="region of interest" description="Disordered" evidence="1">
    <location>
        <begin position="64"/>
        <end position="87"/>
    </location>
</feature>
<keyword evidence="3" id="KW-1185">Reference proteome</keyword>
<evidence type="ECO:0000256" key="1">
    <source>
        <dbReference type="SAM" id="MobiDB-lite"/>
    </source>
</evidence>
<gene>
    <name evidence="2" type="ORF">B9Z19DRAFT_1124193</name>
</gene>
<evidence type="ECO:0000313" key="3">
    <source>
        <dbReference type="Proteomes" id="UP000244722"/>
    </source>
</evidence>
<accession>A0A2T6ZX06</accession>
<protein>
    <submittedName>
        <fullName evidence="2">Uncharacterized protein</fullName>
    </submittedName>
</protein>